<feature type="coiled-coil region" evidence="1">
    <location>
        <begin position="235"/>
        <end position="291"/>
    </location>
</feature>
<evidence type="ECO:0000313" key="3">
    <source>
        <dbReference type="EMBL" id="GAQ78376.1"/>
    </source>
</evidence>
<evidence type="ECO:0000256" key="2">
    <source>
        <dbReference type="SAM" id="MobiDB-lite"/>
    </source>
</evidence>
<proteinExistence type="predicted"/>
<dbReference type="EMBL" id="DF236961">
    <property type="protein sequence ID" value="GAQ78376.1"/>
    <property type="molecule type" value="Genomic_DNA"/>
</dbReference>
<keyword evidence="1" id="KW-0175">Coiled coil</keyword>
<feature type="region of interest" description="Disordered" evidence="2">
    <location>
        <begin position="1577"/>
        <end position="1607"/>
    </location>
</feature>
<reference evidence="3 4" key="1">
    <citation type="journal article" date="2014" name="Nat. Commun.">
        <title>Klebsormidium flaccidum genome reveals primary factors for plant terrestrial adaptation.</title>
        <authorList>
            <person name="Hori K."/>
            <person name="Maruyama F."/>
            <person name="Fujisawa T."/>
            <person name="Togashi T."/>
            <person name="Yamamoto N."/>
            <person name="Seo M."/>
            <person name="Sato S."/>
            <person name="Yamada T."/>
            <person name="Mori H."/>
            <person name="Tajima N."/>
            <person name="Moriyama T."/>
            <person name="Ikeuchi M."/>
            <person name="Watanabe M."/>
            <person name="Wada H."/>
            <person name="Kobayashi K."/>
            <person name="Saito M."/>
            <person name="Masuda T."/>
            <person name="Sasaki-Sekimoto Y."/>
            <person name="Mashiguchi K."/>
            <person name="Awai K."/>
            <person name="Shimojima M."/>
            <person name="Masuda S."/>
            <person name="Iwai M."/>
            <person name="Nobusawa T."/>
            <person name="Narise T."/>
            <person name="Kondo S."/>
            <person name="Saito H."/>
            <person name="Sato R."/>
            <person name="Murakawa M."/>
            <person name="Ihara Y."/>
            <person name="Oshima-Yamada Y."/>
            <person name="Ohtaka K."/>
            <person name="Satoh M."/>
            <person name="Sonobe K."/>
            <person name="Ishii M."/>
            <person name="Ohtani R."/>
            <person name="Kanamori-Sato M."/>
            <person name="Honoki R."/>
            <person name="Miyazaki D."/>
            <person name="Mochizuki H."/>
            <person name="Umetsu J."/>
            <person name="Higashi K."/>
            <person name="Shibata D."/>
            <person name="Kamiya Y."/>
            <person name="Sato N."/>
            <person name="Nakamura Y."/>
            <person name="Tabata S."/>
            <person name="Ida S."/>
            <person name="Kurokawa K."/>
            <person name="Ohta H."/>
        </authorList>
    </citation>
    <scope>NUCLEOTIDE SEQUENCE [LARGE SCALE GENOMIC DNA]</scope>
    <source>
        <strain evidence="3 4">NIES-2285</strain>
    </source>
</reference>
<evidence type="ECO:0000313" key="4">
    <source>
        <dbReference type="Proteomes" id="UP000054558"/>
    </source>
</evidence>
<evidence type="ECO:0000256" key="1">
    <source>
        <dbReference type="SAM" id="Coils"/>
    </source>
</evidence>
<dbReference type="Proteomes" id="UP000054558">
    <property type="component" value="Unassembled WGS sequence"/>
</dbReference>
<dbReference type="STRING" id="105231.A0A1Y1HP40"/>
<dbReference type="InterPro" id="IPR052270">
    <property type="entry name" value="CACF_protein"/>
</dbReference>
<protein>
    <recommendedName>
        <fullName evidence="5">Sfi1 spindle body domain-containing protein</fullName>
    </recommendedName>
</protein>
<gene>
    <name evidence="3" type="ORF">KFL_000120230</name>
</gene>
<feature type="coiled-coil region" evidence="1">
    <location>
        <begin position="905"/>
        <end position="1013"/>
    </location>
</feature>
<dbReference type="OrthoDB" id="515613at2759"/>
<feature type="region of interest" description="Disordered" evidence="2">
    <location>
        <begin position="1647"/>
        <end position="1666"/>
    </location>
</feature>
<organism evidence="3 4">
    <name type="scientific">Klebsormidium nitens</name>
    <name type="common">Green alga</name>
    <name type="synonym">Ulothrix nitens</name>
    <dbReference type="NCBI Taxonomy" id="105231"/>
    <lineage>
        <taxon>Eukaryota</taxon>
        <taxon>Viridiplantae</taxon>
        <taxon>Streptophyta</taxon>
        <taxon>Klebsormidiophyceae</taxon>
        <taxon>Klebsormidiales</taxon>
        <taxon>Klebsormidiaceae</taxon>
        <taxon>Klebsormidium</taxon>
    </lineage>
</organism>
<feature type="region of interest" description="Disordered" evidence="2">
    <location>
        <begin position="1518"/>
        <end position="1558"/>
    </location>
</feature>
<feature type="region of interest" description="Disordered" evidence="2">
    <location>
        <begin position="1685"/>
        <end position="1721"/>
    </location>
</feature>
<accession>A0A1Y1HP40</accession>
<sequence>MSAVSNEAGAAGHLVGLSKEAAENLYTGVNMALPQPSCSPEKFGQRTTSNIRRPRDVTLVDGDIVVFRRSGILYGVAQTTDDVRDSQGIFNLVPLQEGAQSTDPVAQLVVVCQGPWLGFKSPAAGGRFLQARRRGPDHLCFYNTNWGTWEQWELVGDEPQGGWTTWTFQFRSRRLENFVFAVEVERINRGAVSTSITHGHVERLVQSVQENVDEKQGNVLRAMSSLLTSEWKHFMQREIQARRALQAELETLRRELLDVRDGAVFEIGKLNQDAEATITHLMDHIAAKEEEARRLDELYAATFSARAAHQERFAESLGHKKERSRVRNVFNGWRDTVLLKKQSRALETRISEARRNRLTSRAFGAWEQVWRRRVQLAAAEGRVRERVRSSVMARVMRAWLQWSEERRLVKKMVKEGKRRREVGLARRVMSQWRALVDLERERSEVLERLMNTWQGRTARRAFAKWRDYVEARKAKRMLAGQLRRARQLRMARMSFHAWRCRANLKAEKRRRAEQLARAFQRRRLGSVLTAWREEVRSTVEAERNVIESRKGRLAAAAFEAWQSAVTDRRLRATLADGMRERLEAQLRARAFDMWLSAVEDHRRGVREAARLEGIARERRVRRTFVAWREGTTAARERERVVDFLGRQAERSALAVVLDGWKMVVQRKRAARELKAGLRRRWAARCGVMAFEAWRDYAAEGRDRRSTIESAARYADRRMQVRTVRAWREVVAGRMDLNKAVEAARRIVGRGCLRRSFAAWREETERERERTLAETEQEERQWRRAEAWARKRALWDGFRVWHDSVAAAQEKRLEESHAEIEQMLREERATAWAKRSLLEATFLAWRTEVSEVLEERRAAEEKKREKRVREEAEEVRKVAVAERWAIKRRLERGFRVWREEAEGARIDRLAARIAKNEEQIEMEKAEARRVEFADRWGKRRLEERGFRAWTLAMEAARDEAENERAEEELERAREKWAGGWAVRRRLERVWGVWRGEVQRTVNEKEEERAREEESEVQAEAFAGKWAKRRLLERAFGSWILAVDETKEEEKIVQEKECRAEQREEEKEKRADRWAQRRLVEATFKGWVGLVEQSAEEREVAETNLRIAEEEATRKEEQDASRAATWATRRLLEAGFYAWAEAVHVAKEERAIEEKEEWRSEVRAVIWAKRRMLERAFFAWEGVVKENFAERAEEERRQAAQLEAEQRVRRRVLLAWREVTSAAQEERAQEEEARRAVMRGAFDTWMHETSRSLGIGREIAKRRQLSQQRRAFAAWKEALWRAAAIGDAAEHLKQQSERQLLTSALAQWRDRVSRQVLLRRRLSLYREARRSRELAAALRRWCHVAARRRTLRLAGQRVAARVNRRRLGEAFSAWEEYVGEKVAARGELGACITRKKMAKRWFMQWYWDAFDNEIHRSLVDIVSSTQLSINEAERAPLPASGTNGHSAGRNFGAPGRNSADDWKALLNRGLEARTIGADLVMGLDASSNGHSAGRNLGAPGRNSADDWKALLNRGLEARSLGAAPPRGLDSANGVRLGRSERYENGTESLNGTSNGKRSLPPTMPTAGLTVGLQARTAGKDSASGDLTFGVRKNGPRQLPPLGNDVSRLGSNGVKEQVSRSVTGSLGRWNYLKKDGFLEGLRTSRNGVSSERNILGSEQEAGEERIEGRSTEFANKSLLGNRNESRGYAWRSLDLGQGPAKGLLEEKRPRTSSGSGERDKKSSY</sequence>
<evidence type="ECO:0008006" key="5">
    <source>
        <dbReference type="Google" id="ProtNLM"/>
    </source>
</evidence>
<feature type="coiled-coil region" evidence="1">
    <location>
        <begin position="805"/>
        <end position="877"/>
    </location>
</feature>
<dbReference type="PANTHER" id="PTHR22028">
    <property type="entry name" value="SFI1 SPINDLE BODY DOMAIN-CONTAINING PROTEIN-RELATED"/>
    <property type="match status" value="1"/>
</dbReference>
<dbReference type="OMA" id="EVSAHEW"/>
<name>A0A1Y1HP40_KLENI</name>
<dbReference type="PANTHER" id="PTHR22028:SF9">
    <property type="entry name" value="SFI1 SPINDLE BODY DOMAIN-CONTAINING PROTEIN"/>
    <property type="match status" value="1"/>
</dbReference>
<feature type="compositionally biased region" description="Polar residues" evidence="2">
    <location>
        <begin position="1543"/>
        <end position="1554"/>
    </location>
</feature>
<keyword evidence="4" id="KW-1185">Reference proteome</keyword>
<feature type="coiled-coil region" evidence="1">
    <location>
        <begin position="1089"/>
        <end position="1118"/>
    </location>
</feature>